<sequence length="389" mass="44982">MHQAQDSYEPIISCNGQSVPHAYGAELKNEFTKEKKVRFIMRYIFFTISLHIIGCKDQKPTKLSEEIEEVSLMNKFEWRPTECAPEHYPVEIYQGSFITDDGDYIVIPSGGTKNNGWGKLGSTWVVGSGKKSIPSKLKIIWVSYTEKQFYFGDFNLPNDKIIKYFKDGYEDHNGIHREYTNIAVGMAPGGVVSVWVMGAGSYIEIGHYKGKKTEVTIEDFNPDGTITLEEYLNNRQLEFSSETKQVIAKEGIPFGKWTNYRRSYNWKPIFKHQDRGVLKNFISTFYNGEFYNIRADDKLLSKYSLHPPSKRIAFSWYDKSGNRYGSEILFDEKEIWNAFEEIYKNQKTTEANLVLEIDKYNSNLNITLESENDTIPIEKSKIKIYNSAD</sequence>
<dbReference type="AlphaFoldDB" id="E6XD48"/>
<dbReference type="InterPro" id="IPR021326">
    <property type="entry name" value="DUF2931"/>
</dbReference>
<proteinExistence type="predicted"/>
<reference evidence="1 2" key="1">
    <citation type="journal article" date="2010" name="Stand. Genomic Sci.">
        <title>Complete genome sequence of Cellulophaga algicola type strain (IC166).</title>
        <authorList>
            <person name="Abt B."/>
            <person name="Lu M."/>
            <person name="Misra M."/>
            <person name="Han C."/>
            <person name="Nolan M."/>
            <person name="Lucas S."/>
            <person name="Hammon N."/>
            <person name="Deshpande S."/>
            <person name="Cheng J.F."/>
            <person name="Tapia R."/>
            <person name="Goodwin L."/>
            <person name="Pitluck S."/>
            <person name="Liolios K."/>
            <person name="Pagani I."/>
            <person name="Ivanova N."/>
            <person name="Mavromatis K."/>
            <person name="Ovchinikova G."/>
            <person name="Pati A."/>
            <person name="Chen A."/>
            <person name="Palaniappan K."/>
            <person name="Land M."/>
            <person name="Hauser L."/>
            <person name="Chang Y.J."/>
            <person name="Jeffries C.D."/>
            <person name="Detter J.C."/>
            <person name="Brambilla E."/>
            <person name="Rohde M."/>
            <person name="Tindall B.J."/>
            <person name="Goker M."/>
            <person name="Woyke T."/>
            <person name="Bristow J."/>
            <person name="Eisen J.A."/>
            <person name="Markowitz V."/>
            <person name="Hugenholtz P."/>
            <person name="Kyrpides N.C."/>
            <person name="Klenk H.P."/>
            <person name="Lapidus A."/>
        </authorList>
    </citation>
    <scope>NUCLEOTIDE SEQUENCE [LARGE SCALE GENOMIC DNA]</scope>
    <source>
        <strain evidence="2">DSM 14237 / IC166 / ACAM 630</strain>
    </source>
</reference>
<protein>
    <recommendedName>
        <fullName evidence="3">DUF2931 family protein</fullName>
    </recommendedName>
</protein>
<dbReference type="Pfam" id="PF11153">
    <property type="entry name" value="DUF2931"/>
    <property type="match status" value="1"/>
</dbReference>
<keyword evidence="2" id="KW-1185">Reference proteome</keyword>
<evidence type="ECO:0000313" key="2">
    <source>
        <dbReference type="Proteomes" id="UP000008634"/>
    </source>
</evidence>
<dbReference type="eggNOG" id="ENOG5030JUG">
    <property type="taxonomic scope" value="Bacteria"/>
</dbReference>
<dbReference type="STRING" id="688270.Celal_3991"/>
<gene>
    <name evidence="1" type="ordered locus">Celal_3991</name>
</gene>
<dbReference type="OrthoDB" id="5702951at2"/>
<name>E6XD48_CELAD</name>
<evidence type="ECO:0008006" key="3">
    <source>
        <dbReference type="Google" id="ProtNLM"/>
    </source>
</evidence>
<dbReference type="KEGG" id="cao:Celal_3991"/>
<accession>E6XD48</accession>
<organism evidence="1 2">
    <name type="scientific">Cellulophaga algicola (strain DSM 14237 / IC166 / ACAM 630)</name>
    <dbReference type="NCBI Taxonomy" id="688270"/>
    <lineage>
        <taxon>Bacteria</taxon>
        <taxon>Pseudomonadati</taxon>
        <taxon>Bacteroidota</taxon>
        <taxon>Flavobacteriia</taxon>
        <taxon>Flavobacteriales</taxon>
        <taxon>Flavobacteriaceae</taxon>
        <taxon>Cellulophaga</taxon>
    </lineage>
</organism>
<evidence type="ECO:0000313" key="1">
    <source>
        <dbReference type="EMBL" id="ADV51235.1"/>
    </source>
</evidence>
<dbReference type="EMBL" id="CP002453">
    <property type="protein sequence ID" value="ADV51235.1"/>
    <property type="molecule type" value="Genomic_DNA"/>
</dbReference>
<dbReference type="HOGENOM" id="CLU_050989_1_0_10"/>
<dbReference type="Proteomes" id="UP000008634">
    <property type="component" value="Chromosome"/>
</dbReference>